<dbReference type="Proteomes" id="UP000233491">
    <property type="component" value="Unassembled WGS sequence"/>
</dbReference>
<comment type="caution">
    <text evidence="2">The sequence shown here is derived from an EMBL/GenBank/DDBJ whole genome shotgun (WGS) entry which is preliminary data.</text>
</comment>
<evidence type="ECO:0000313" key="3">
    <source>
        <dbReference type="Proteomes" id="UP000233491"/>
    </source>
</evidence>
<accession>A0A1I4QDI1</accession>
<protein>
    <submittedName>
        <fullName evidence="2">DUF599 domain-containing protein</fullName>
    </submittedName>
</protein>
<keyword evidence="3" id="KW-1185">Reference proteome</keyword>
<keyword evidence="1" id="KW-0812">Transmembrane</keyword>
<dbReference type="AlphaFoldDB" id="A0A1I4QDI1"/>
<proteinExistence type="predicted"/>
<dbReference type="Pfam" id="PF04654">
    <property type="entry name" value="DUF599"/>
    <property type="match status" value="1"/>
</dbReference>
<name>A0A1I4QDI1_9HYPH</name>
<reference evidence="2 3" key="1">
    <citation type="submission" date="2017-12" db="EMBL/GenBank/DDBJ databases">
        <title>Anaerobic carbon monoxide metabolism by Pleomorphomonas carboxyditropha sp. nov., a new mesophilic hydrogenogenic carboxidotroph.</title>
        <authorList>
            <person name="Esquivel-Elizondo S."/>
            <person name="Krajmalnik-Brown R."/>
        </authorList>
    </citation>
    <scope>NUCLEOTIDE SEQUENCE [LARGE SCALE GENOMIC DNA]</scope>
    <source>
        <strain evidence="2 3">R5-392</strain>
    </source>
</reference>
<dbReference type="EMBL" id="PJNW01000002">
    <property type="protein sequence ID" value="PKR90772.1"/>
    <property type="molecule type" value="Genomic_DNA"/>
</dbReference>
<organism evidence="2 3">
    <name type="scientific">Pleomorphomonas diazotrophica</name>
    <dbReference type="NCBI Taxonomy" id="1166257"/>
    <lineage>
        <taxon>Bacteria</taxon>
        <taxon>Pseudomonadati</taxon>
        <taxon>Pseudomonadota</taxon>
        <taxon>Alphaproteobacteria</taxon>
        <taxon>Hyphomicrobiales</taxon>
        <taxon>Pleomorphomonadaceae</taxon>
        <taxon>Pleomorphomonas</taxon>
    </lineage>
</organism>
<feature type="transmembrane region" description="Helical" evidence="1">
    <location>
        <begin position="118"/>
        <end position="136"/>
    </location>
</feature>
<sequence length="229" mass="24980">MTTAFTPFDIAAFVWFLAMWFGQAWLTEKSPWAEHSLTHFINIGRHGWVRQAATRDLRMVDTAIVAGLQNGTAFFASTSLLAIGGGFTLLNSVDAAVGVVSALSDLTATNRTAFEYKVLGLLGIYAYAFFKFGWAYRMFNFGSILLGALPPPAEAETTEMDKAVARASAIIVVAGTNFNRGLRAFFMSIGYLGCFLGPIPLIASSTFIAVVLARRQFTSNAVKAMRRYE</sequence>
<dbReference type="PANTHER" id="PTHR31881">
    <property type="match status" value="1"/>
</dbReference>
<dbReference type="OrthoDB" id="9806874at2"/>
<keyword evidence="1" id="KW-0472">Membrane</keyword>
<evidence type="ECO:0000313" key="2">
    <source>
        <dbReference type="EMBL" id="PKR90772.1"/>
    </source>
</evidence>
<gene>
    <name evidence="2" type="ORF">CXZ10_05305</name>
</gene>
<evidence type="ECO:0000256" key="1">
    <source>
        <dbReference type="SAM" id="Phobius"/>
    </source>
</evidence>
<keyword evidence="1" id="KW-1133">Transmembrane helix</keyword>
<feature type="transmembrane region" description="Helical" evidence="1">
    <location>
        <begin position="189"/>
        <end position="213"/>
    </location>
</feature>
<feature type="transmembrane region" description="Helical" evidence="1">
    <location>
        <begin position="6"/>
        <end position="26"/>
    </location>
</feature>
<dbReference type="InterPro" id="IPR006747">
    <property type="entry name" value="DUF599"/>
</dbReference>
<dbReference type="RefSeq" id="WP_101288035.1">
    <property type="nucleotide sequence ID" value="NZ_FOUQ01000001.1"/>
</dbReference>
<dbReference type="PANTHER" id="PTHR31881:SF6">
    <property type="entry name" value="OS09G0494600 PROTEIN"/>
    <property type="match status" value="1"/>
</dbReference>